<comment type="caution">
    <text evidence="1">The sequence shown here is derived from an EMBL/GenBank/DDBJ whole genome shotgun (WGS) entry which is preliminary data.</text>
</comment>
<dbReference type="EMBL" id="MGAG01000008">
    <property type="protein sequence ID" value="OGK41925.1"/>
    <property type="molecule type" value="Genomic_DNA"/>
</dbReference>
<organism evidence="1 2">
    <name type="scientific">Candidatus Roizmanbacteria bacterium RIFCSPLOWO2_01_FULL_37_12</name>
    <dbReference type="NCBI Taxonomy" id="1802056"/>
    <lineage>
        <taxon>Bacteria</taxon>
        <taxon>Candidatus Roizmaniibacteriota</taxon>
    </lineage>
</organism>
<dbReference type="Proteomes" id="UP000177698">
    <property type="component" value="Unassembled WGS sequence"/>
</dbReference>
<name>A0A1F7IEY9_9BACT</name>
<evidence type="ECO:0000313" key="1">
    <source>
        <dbReference type="EMBL" id="OGK41925.1"/>
    </source>
</evidence>
<dbReference type="STRING" id="1802056.A2954_02655"/>
<reference evidence="1 2" key="1">
    <citation type="journal article" date="2016" name="Nat. Commun.">
        <title>Thousands of microbial genomes shed light on interconnected biogeochemical processes in an aquifer system.</title>
        <authorList>
            <person name="Anantharaman K."/>
            <person name="Brown C.T."/>
            <person name="Hug L.A."/>
            <person name="Sharon I."/>
            <person name="Castelle C.J."/>
            <person name="Probst A.J."/>
            <person name="Thomas B.C."/>
            <person name="Singh A."/>
            <person name="Wilkins M.J."/>
            <person name="Karaoz U."/>
            <person name="Brodie E.L."/>
            <person name="Williams K.H."/>
            <person name="Hubbard S.S."/>
            <person name="Banfield J.F."/>
        </authorList>
    </citation>
    <scope>NUCLEOTIDE SEQUENCE [LARGE SCALE GENOMIC DNA]</scope>
</reference>
<gene>
    <name evidence="1" type="ORF">A2954_02655</name>
</gene>
<accession>A0A1F7IEY9</accession>
<sequence length="92" mass="10552">MELKTRQAFEWAVPNIPGRHSRDLENLLDEHSAGLFLSKRTDLLNLIIWIKALYLADPTKFAGALSLPRNNKHLNNLLKDITHADTYMESPK</sequence>
<proteinExistence type="predicted"/>
<dbReference type="AlphaFoldDB" id="A0A1F7IEY9"/>
<evidence type="ECO:0000313" key="2">
    <source>
        <dbReference type="Proteomes" id="UP000177698"/>
    </source>
</evidence>
<protein>
    <submittedName>
        <fullName evidence="1">Uncharacterized protein</fullName>
    </submittedName>
</protein>